<sequence>MADHEDYLPGEAPALHGPTHELDGDDEISVDGLAGVTAELAAHALLPTVHQDAPALILTHKGDAGAHHAKYTDAEARATLSPISVNPAVMVPGIDTYDYIASEIQLKHRTSLTEQYFLALVQFPNGVTITKLTLYGVRLDAAAIMRLTLLRVSWAGAEVNMAFVTANWTTGASSGSDSTINSPIVDTDNYTYCLILTLDPNDSVEDVRFTGAKIDFTG</sequence>
<organism evidence="2">
    <name type="scientific">viral metagenome</name>
    <dbReference type="NCBI Taxonomy" id="1070528"/>
    <lineage>
        <taxon>unclassified sequences</taxon>
        <taxon>metagenomes</taxon>
        <taxon>organismal metagenomes</taxon>
    </lineage>
</organism>
<evidence type="ECO:0000256" key="1">
    <source>
        <dbReference type="SAM" id="MobiDB-lite"/>
    </source>
</evidence>
<proteinExistence type="predicted"/>
<evidence type="ECO:0000313" key="3">
    <source>
        <dbReference type="EMBL" id="QJH99121.1"/>
    </source>
</evidence>
<dbReference type="EMBL" id="MT144770">
    <property type="protein sequence ID" value="QJH99121.1"/>
    <property type="molecule type" value="Genomic_DNA"/>
</dbReference>
<evidence type="ECO:0000313" key="2">
    <source>
        <dbReference type="EMBL" id="QJA49629.1"/>
    </source>
</evidence>
<gene>
    <name evidence="2" type="ORF">TM448A01416_0007</name>
    <name evidence="3" type="ORF">TM448B01493_0007</name>
</gene>
<protein>
    <submittedName>
        <fullName evidence="2">Uncharacterized protein</fullName>
    </submittedName>
</protein>
<reference evidence="2" key="1">
    <citation type="submission" date="2020-03" db="EMBL/GenBank/DDBJ databases">
        <title>The deep terrestrial virosphere.</title>
        <authorList>
            <person name="Holmfeldt K."/>
            <person name="Nilsson E."/>
            <person name="Simone D."/>
            <person name="Lopez-Fernandez M."/>
            <person name="Wu X."/>
            <person name="de Brujin I."/>
            <person name="Lundin D."/>
            <person name="Andersson A."/>
            <person name="Bertilsson S."/>
            <person name="Dopson M."/>
        </authorList>
    </citation>
    <scope>NUCLEOTIDE SEQUENCE</scope>
    <source>
        <strain evidence="2">TM448A01416</strain>
        <strain evidence="3">TM448B01493</strain>
    </source>
</reference>
<dbReference type="EMBL" id="MT144146">
    <property type="protein sequence ID" value="QJA49629.1"/>
    <property type="molecule type" value="Genomic_DNA"/>
</dbReference>
<name>A0A6H1ZQ68_9ZZZZ</name>
<accession>A0A6H1ZQ68</accession>
<dbReference type="AlphaFoldDB" id="A0A6H1ZQ68"/>
<feature type="region of interest" description="Disordered" evidence="1">
    <location>
        <begin position="1"/>
        <end position="24"/>
    </location>
</feature>